<organism evidence="1 2">
    <name type="scientific">Portunus trituberculatus</name>
    <name type="common">Swimming crab</name>
    <name type="synonym">Neptunus trituberculatus</name>
    <dbReference type="NCBI Taxonomy" id="210409"/>
    <lineage>
        <taxon>Eukaryota</taxon>
        <taxon>Metazoa</taxon>
        <taxon>Ecdysozoa</taxon>
        <taxon>Arthropoda</taxon>
        <taxon>Crustacea</taxon>
        <taxon>Multicrustacea</taxon>
        <taxon>Malacostraca</taxon>
        <taxon>Eumalacostraca</taxon>
        <taxon>Eucarida</taxon>
        <taxon>Decapoda</taxon>
        <taxon>Pleocyemata</taxon>
        <taxon>Brachyura</taxon>
        <taxon>Eubrachyura</taxon>
        <taxon>Portunoidea</taxon>
        <taxon>Portunidae</taxon>
        <taxon>Portuninae</taxon>
        <taxon>Portunus</taxon>
    </lineage>
</organism>
<keyword evidence="2" id="KW-1185">Reference proteome</keyword>
<dbReference type="AlphaFoldDB" id="A0A5B7CLN3"/>
<comment type="caution">
    <text evidence="1">The sequence shown here is derived from an EMBL/GenBank/DDBJ whole genome shotgun (WGS) entry which is preliminary data.</text>
</comment>
<reference evidence="1 2" key="1">
    <citation type="submission" date="2019-05" db="EMBL/GenBank/DDBJ databases">
        <title>Another draft genome of Portunus trituberculatus and its Hox gene families provides insights of decapod evolution.</title>
        <authorList>
            <person name="Jeong J.-H."/>
            <person name="Song I."/>
            <person name="Kim S."/>
            <person name="Choi T."/>
            <person name="Kim D."/>
            <person name="Ryu S."/>
            <person name="Kim W."/>
        </authorList>
    </citation>
    <scope>NUCLEOTIDE SEQUENCE [LARGE SCALE GENOMIC DNA]</scope>
    <source>
        <tissue evidence="1">Muscle</tissue>
    </source>
</reference>
<evidence type="ECO:0000313" key="1">
    <source>
        <dbReference type="EMBL" id="MPC10459.1"/>
    </source>
</evidence>
<accession>A0A5B7CLN3</accession>
<name>A0A5B7CLN3_PORTR</name>
<dbReference type="EMBL" id="VSRR010000118">
    <property type="protein sequence ID" value="MPC10459.1"/>
    <property type="molecule type" value="Genomic_DNA"/>
</dbReference>
<protein>
    <submittedName>
        <fullName evidence="1">Uncharacterized protein</fullName>
    </submittedName>
</protein>
<sequence length="68" mass="7764">MLSEQLRMMEGKKQLLLGCTSKLVVEEGWQAIVHVVHGVQRHSYAAHYLKHQAPREAKGPIKPQLHLQ</sequence>
<evidence type="ECO:0000313" key="2">
    <source>
        <dbReference type="Proteomes" id="UP000324222"/>
    </source>
</evidence>
<dbReference type="Proteomes" id="UP000324222">
    <property type="component" value="Unassembled WGS sequence"/>
</dbReference>
<gene>
    <name evidence="1" type="ORF">E2C01_003095</name>
</gene>
<proteinExistence type="predicted"/>